<dbReference type="RefSeq" id="WP_111518496.1">
    <property type="nucleotide sequence ID" value="NZ_QKUB01000004.1"/>
</dbReference>
<feature type="domain" description="NIF system FeS cluster assembly NifU N-terminal" evidence="1">
    <location>
        <begin position="10"/>
        <end position="86"/>
    </location>
</feature>
<dbReference type="Pfam" id="PF01592">
    <property type="entry name" value="NifU_N"/>
    <property type="match status" value="1"/>
</dbReference>
<sequence>MKFYNNQEKQKIIFENYSNPKYKLDRKENSGISEHSSICVDEIELHLTFQNNILTDAKYYAIGCAIFLSSIEIMIKELINKSKNEINLILDNYFKLINKADHNKDIELGELCVFENVKVHLNRLECASIVYRAFKKGLNG</sequence>
<dbReference type="GO" id="GO:0005506">
    <property type="term" value="F:iron ion binding"/>
    <property type="evidence" value="ECO:0007669"/>
    <property type="project" value="InterPro"/>
</dbReference>
<accession>A0A2W7FZW3</accession>
<dbReference type="EMBL" id="QKUB01000004">
    <property type="protein sequence ID" value="PZV99939.1"/>
    <property type="molecule type" value="Genomic_DNA"/>
</dbReference>
<dbReference type="OrthoDB" id="9804157at2"/>
<name>A0A2W7FZW3_9BACT</name>
<dbReference type="SUPFAM" id="SSF82649">
    <property type="entry name" value="SufE/NifU"/>
    <property type="match status" value="1"/>
</dbReference>
<proteinExistence type="predicted"/>
<dbReference type="GO" id="GO:0016226">
    <property type="term" value="P:iron-sulfur cluster assembly"/>
    <property type="evidence" value="ECO:0007669"/>
    <property type="project" value="InterPro"/>
</dbReference>
<comment type="caution">
    <text evidence="2">The sequence shown here is derived from an EMBL/GenBank/DDBJ whole genome shotgun (WGS) entry which is preliminary data.</text>
</comment>
<evidence type="ECO:0000313" key="3">
    <source>
        <dbReference type="Proteomes" id="UP000249646"/>
    </source>
</evidence>
<evidence type="ECO:0000313" key="2">
    <source>
        <dbReference type="EMBL" id="PZV99939.1"/>
    </source>
</evidence>
<keyword evidence="3" id="KW-1185">Reference proteome</keyword>
<evidence type="ECO:0000259" key="1">
    <source>
        <dbReference type="Pfam" id="PF01592"/>
    </source>
</evidence>
<protein>
    <submittedName>
        <fullName evidence="2">Nitrogen fixation NifU-like protein</fullName>
    </submittedName>
</protein>
<gene>
    <name evidence="2" type="ORF">BCF89_10417</name>
</gene>
<dbReference type="Proteomes" id="UP000249646">
    <property type="component" value="Unassembled WGS sequence"/>
</dbReference>
<organism evidence="2 3">
    <name type="scientific">Metamycoplasma auris</name>
    <dbReference type="NCBI Taxonomy" id="51363"/>
    <lineage>
        <taxon>Bacteria</taxon>
        <taxon>Bacillati</taxon>
        <taxon>Mycoplasmatota</taxon>
        <taxon>Mycoplasmoidales</taxon>
        <taxon>Metamycoplasmataceae</taxon>
        <taxon>Metamycoplasma</taxon>
    </lineage>
</organism>
<dbReference type="InterPro" id="IPR002871">
    <property type="entry name" value="NIF_FeS_clus_asmbl_NifU_N"/>
</dbReference>
<dbReference type="AlphaFoldDB" id="A0A2W7FZW3"/>
<dbReference type="Gene3D" id="3.90.1010.10">
    <property type="match status" value="1"/>
</dbReference>
<reference evidence="2 3" key="1">
    <citation type="submission" date="2018-06" db="EMBL/GenBank/DDBJ databases">
        <title>Genomic Encyclopedia of Archaeal and Bacterial Type Strains, Phase II (KMG-II): from individual species to whole genera.</title>
        <authorList>
            <person name="Goeker M."/>
        </authorList>
    </citation>
    <scope>NUCLEOTIDE SEQUENCE [LARGE SCALE GENOMIC DNA]</scope>
    <source>
        <strain evidence="2 3">ATCC 51348</strain>
    </source>
</reference>
<dbReference type="GO" id="GO:0051536">
    <property type="term" value="F:iron-sulfur cluster binding"/>
    <property type="evidence" value="ECO:0007669"/>
    <property type="project" value="InterPro"/>
</dbReference>